<comment type="subcellular location">
    <subcellularLocation>
        <location evidence="1 12">Nucleus</location>
    </subcellularLocation>
</comment>
<feature type="compositionally biased region" description="Basic residues" evidence="13">
    <location>
        <begin position="70"/>
        <end position="83"/>
    </location>
</feature>
<keyword evidence="6 12" id="KW-0547">Nucleotide-binding</keyword>
<proteinExistence type="inferred from homology"/>
<keyword evidence="9 12" id="KW-0539">Nucleus</keyword>
<evidence type="ECO:0000313" key="16">
    <source>
        <dbReference type="Proteomes" id="UP001566132"/>
    </source>
</evidence>
<dbReference type="EMBL" id="JBDJPC010000007">
    <property type="protein sequence ID" value="KAL1493979.1"/>
    <property type="molecule type" value="Genomic_DNA"/>
</dbReference>
<dbReference type="Pfam" id="PF00533">
    <property type="entry name" value="BRCT"/>
    <property type="match status" value="1"/>
</dbReference>
<feature type="region of interest" description="Disordered" evidence="13">
    <location>
        <begin position="13"/>
        <end position="165"/>
    </location>
</feature>
<organism evidence="15 16">
    <name type="scientific">Hypothenemus hampei</name>
    <name type="common">Coffee berry borer</name>
    <dbReference type="NCBI Taxonomy" id="57062"/>
    <lineage>
        <taxon>Eukaryota</taxon>
        <taxon>Metazoa</taxon>
        <taxon>Ecdysozoa</taxon>
        <taxon>Arthropoda</taxon>
        <taxon>Hexapoda</taxon>
        <taxon>Insecta</taxon>
        <taxon>Pterygota</taxon>
        <taxon>Neoptera</taxon>
        <taxon>Endopterygota</taxon>
        <taxon>Coleoptera</taxon>
        <taxon>Polyphaga</taxon>
        <taxon>Cucujiformia</taxon>
        <taxon>Curculionidae</taxon>
        <taxon>Scolytinae</taxon>
        <taxon>Hypothenemus</taxon>
    </lineage>
</organism>
<dbReference type="PIRSF" id="PIRSF036578">
    <property type="entry name" value="RFC1"/>
    <property type="match status" value="1"/>
</dbReference>
<evidence type="ECO:0000256" key="13">
    <source>
        <dbReference type="SAM" id="MobiDB-lite"/>
    </source>
</evidence>
<dbReference type="Pfam" id="PF08519">
    <property type="entry name" value="RFC1"/>
    <property type="match status" value="1"/>
</dbReference>
<dbReference type="FunFam" id="1.10.8.60:FF:000021">
    <property type="entry name" value="Replication factor C subunit 1"/>
    <property type="match status" value="1"/>
</dbReference>
<evidence type="ECO:0000256" key="9">
    <source>
        <dbReference type="ARBA" id="ARBA00023242"/>
    </source>
</evidence>
<dbReference type="PROSITE" id="PS50172">
    <property type="entry name" value="BRCT"/>
    <property type="match status" value="1"/>
</dbReference>
<dbReference type="PANTHER" id="PTHR23389:SF6">
    <property type="entry name" value="REPLICATION FACTOR C SUBUNIT 1"/>
    <property type="match status" value="1"/>
</dbReference>
<comment type="function">
    <text evidence="10">Subunit of the replication factor C (RFC) complex which acts during elongation of primed DNA templates by DNA polymerases delta and epsilon, and is necessary for ATP-dependent loading of proliferating cell nuclear antigen (PCNA) onto primed DNA. This subunit binds to the primer-template junction. Binds the PO-B transcription element as well as other GA rich DNA sequences. Can bind single- or double-stranded DNA.</text>
</comment>
<evidence type="ECO:0000256" key="5">
    <source>
        <dbReference type="ARBA" id="ARBA00022705"/>
    </source>
</evidence>
<feature type="compositionally biased region" description="Basic and acidic residues" evidence="13">
    <location>
        <begin position="240"/>
        <end position="255"/>
    </location>
</feature>
<evidence type="ECO:0000313" key="15">
    <source>
        <dbReference type="EMBL" id="KAL1493979.1"/>
    </source>
</evidence>
<dbReference type="GO" id="GO:0005634">
    <property type="term" value="C:nucleus"/>
    <property type="evidence" value="ECO:0007669"/>
    <property type="project" value="UniProtKB-SubCell"/>
</dbReference>
<feature type="region of interest" description="Disordered" evidence="13">
    <location>
        <begin position="183"/>
        <end position="262"/>
    </location>
</feature>
<protein>
    <recommendedName>
        <fullName evidence="3 12">Replication factor C subunit 1</fullName>
    </recommendedName>
</protein>
<feature type="compositionally biased region" description="Low complexity" evidence="13">
    <location>
        <begin position="998"/>
        <end position="1007"/>
    </location>
</feature>
<feature type="compositionally biased region" description="Basic and acidic residues" evidence="13">
    <location>
        <begin position="142"/>
        <end position="156"/>
    </location>
</feature>
<dbReference type="CDD" id="cd00009">
    <property type="entry name" value="AAA"/>
    <property type="match status" value="1"/>
</dbReference>
<evidence type="ECO:0000256" key="4">
    <source>
        <dbReference type="ARBA" id="ARBA00022553"/>
    </source>
</evidence>
<dbReference type="GO" id="GO:0006260">
    <property type="term" value="P:DNA replication"/>
    <property type="evidence" value="ECO:0007669"/>
    <property type="project" value="UniProtKB-KW"/>
</dbReference>
<evidence type="ECO:0000256" key="10">
    <source>
        <dbReference type="ARBA" id="ARBA00054501"/>
    </source>
</evidence>
<dbReference type="InterPro" id="IPR013725">
    <property type="entry name" value="DNA_replication_fac_RFC1_C"/>
</dbReference>
<feature type="domain" description="BRCT" evidence="14">
    <location>
        <begin position="286"/>
        <end position="367"/>
    </location>
</feature>
<dbReference type="Pfam" id="PF25361">
    <property type="entry name" value="AAA_lid_RFC1"/>
    <property type="match status" value="1"/>
</dbReference>
<comment type="subunit">
    <text evidence="11">Large subunit of the RFC complex, an heteropentameric complex consisting of RFC1 and four small subunits RFC2, RFC3, RFC4 and RFC5; the RFC complex interacts with PCNA and the interaction involves RFC1.</text>
</comment>
<evidence type="ECO:0000259" key="14">
    <source>
        <dbReference type="PROSITE" id="PS50172"/>
    </source>
</evidence>
<comment type="caution">
    <text evidence="15">The sequence shown here is derived from an EMBL/GenBank/DDBJ whole genome shotgun (WGS) entry which is preliminary data.</text>
</comment>
<dbReference type="CDD" id="cd18140">
    <property type="entry name" value="HLD_clamp_RFC"/>
    <property type="match status" value="1"/>
</dbReference>
<dbReference type="AlphaFoldDB" id="A0ABD1EH07"/>
<keyword evidence="7 12" id="KW-0067">ATP-binding</keyword>
<sequence length="1028" mass="115622">MSKDIRSFFKVVPNKVGPQQKAVSKKPTVLIDSDDDDVVKNTPDKPKKAPTQSKRRLHVLSSDSEDDSKKKPKSPAKKPKLSLKKLGEDKKHNLKPVDLNSLSIPIKQSEVKHVPKPKTEEKKTNEKPKAKSKNKKNTQSESKAHENKEFERTLKELDEDSGDTILLDNMDILDKTLEDATQNVIEKQSKQDRNEKSKDIQIEKKNNHLKEPAANTPKKAEKRQRKSSEHTPSPKKKVKLEKTDSGIDPDQEKQKSDKKRQSTGLYLAYLHRPGPKHHGEKEYPKGKPDCLQGLIFLRTGVLDSLEGEEFQNLVTDHGGRVVNGVSKKVNYVVVGDEPGPAKLEKARKYNIPNISEDQFLDMILEKSDMKARYAVPLSEDLGLGESIENSPNLDDVSVSSVEGILKDIDRISKEEKLVTNKVNNEEVKPIVNRNEEISPSLLETPQSSPSNVLSGVDNLSWTEKYKPTNIKGVIGQQDPNSNMNKLKKWLENWFKNAEPERRSKLPRPTLYNQYDGAYFKAALLSGPPGVGKTTTATLVANALQFDVIEFNASDTRSKKLLQEEISQMMKSKTLAGFVSGEDNINQKRVLLMDEVDGMAGNEDRGGIGELINFIKTASFPIICMCNNRDLPKMRTLVNHCYNLKFGKPNVAQIRGAMMSICFKEGLNIKPDALAQLIIGTGCDIRQTLNHLFMWSAAEKTLSLETVQKESNKSQKDVVFGAWDVIRKIFNKQENKDMTLIDKSRLFFYDYSFGPMFVQENYLTVIPECTGRNNEKSVETLKRRHLAADSLSLSDLIETKIRSSNNWALLESQAFMSTVLPSYYLSGKMENVRFPGWFGKNSQRNKSLRMISEIFTHARTCISGDKRSVRLDYVEPLMKRLIQPLKDKQIAGIDDTLEVMKSYSLLKDDLGSICELMTSFFNKNQNPFDCVASNVKSALTRKYNKTVVLNFAPPTAAKKKKGAVADEDDFLKEEDDDLSDEEKEDDTINNDGLIKVKSKAQAGSSKGSTVQKGVKKSSETKGKGKSKKK</sequence>
<dbReference type="SUPFAM" id="SSF52540">
    <property type="entry name" value="P-loop containing nucleoside triphosphate hydrolases"/>
    <property type="match status" value="1"/>
</dbReference>
<dbReference type="InterPro" id="IPR036420">
    <property type="entry name" value="BRCT_dom_sf"/>
</dbReference>
<keyword evidence="5 12" id="KW-0235">DNA replication</keyword>
<dbReference type="PANTHER" id="PTHR23389">
    <property type="entry name" value="CHROMOSOME TRANSMISSION FIDELITY FACTOR 18"/>
    <property type="match status" value="1"/>
</dbReference>
<dbReference type="GO" id="GO:0003689">
    <property type="term" value="F:DNA clamp loader activity"/>
    <property type="evidence" value="ECO:0007669"/>
    <property type="project" value="UniProtKB-UniRule"/>
</dbReference>
<evidence type="ECO:0000256" key="11">
    <source>
        <dbReference type="ARBA" id="ARBA00064311"/>
    </source>
</evidence>
<keyword evidence="16" id="KW-1185">Reference proteome</keyword>
<dbReference type="FunFam" id="3.40.50.10190:FF:000001">
    <property type="entry name" value="Replication factor C subunit 1"/>
    <property type="match status" value="1"/>
</dbReference>
<keyword evidence="8" id="KW-0238">DNA-binding</keyword>
<dbReference type="SMART" id="SM00382">
    <property type="entry name" value="AAA"/>
    <property type="match status" value="1"/>
</dbReference>
<feature type="compositionally biased region" description="Acidic residues" evidence="13">
    <location>
        <begin position="964"/>
        <end position="987"/>
    </location>
</feature>
<dbReference type="SMART" id="SM00292">
    <property type="entry name" value="BRCT"/>
    <property type="match status" value="1"/>
</dbReference>
<evidence type="ECO:0000256" key="7">
    <source>
        <dbReference type="ARBA" id="ARBA00022840"/>
    </source>
</evidence>
<dbReference type="Proteomes" id="UP001566132">
    <property type="component" value="Unassembled WGS sequence"/>
</dbReference>
<dbReference type="InterPro" id="IPR012178">
    <property type="entry name" value="RFC1"/>
</dbReference>
<gene>
    <name evidence="15" type="ORF">ABEB36_009657</name>
</gene>
<feature type="region of interest" description="Disordered" evidence="13">
    <location>
        <begin position="959"/>
        <end position="1028"/>
    </location>
</feature>
<evidence type="ECO:0000256" key="6">
    <source>
        <dbReference type="ARBA" id="ARBA00022741"/>
    </source>
</evidence>
<feature type="compositionally biased region" description="Basic and acidic residues" evidence="13">
    <location>
        <begin position="38"/>
        <end position="47"/>
    </location>
</feature>
<dbReference type="SUPFAM" id="SSF52113">
    <property type="entry name" value="BRCT domain"/>
    <property type="match status" value="1"/>
</dbReference>
<evidence type="ECO:0000256" key="1">
    <source>
        <dbReference type="ARBA" id="ARBA00004123"/>
    </source>
</evidence>
<dbReference type="InterPro" id="IPR008921">
    <property type="entry name" value="DNA_pol3_clamp-load_cplx_C"/>
</dbReference>
<dbReference type="InterPro" id="IPR047854">
    <property type="entry name" value="RFC_lid"/>
</dbReference>
<feature type="compositionally biased region" description="Basic and acidic residues" evidence="13">
    <location>
        <begin position="109"/>
        <end position="129"/>
    </location>
</feature>
<dbReference type="InterPro" id="IPR027417">
    <property type="entry name" value="P-loop_NTPase"/>
</dbReference>
<dbReference type="InterPro" id="IPR003593">
    <property type="entry name" value="AAA+_ATPase"/>
</dbReference>
<dbReference type="Gene3D" id="1.20.272.10">
    <property type="match status" value="1"/>
</dbReference>
<dbReference type="InterPro" id="IPR001357">
    <property type="entry name" value="BRCT_dom"/>
</dbReference>
<dbReference type="Gene3D" id="3.40.50.300">
    <property type="entry name" value="P-loop containing nucleotide triphosphate hydrolases"/>
    <property type="match status" value="1"/>
</dbReference>
<dbReference type="SUPFAM" id="SSF48019">
    <property type="entry name" value="post-AAA+ oligomerization domain-like"/>
    <property type="match status" value="1"/>
</dbReference>
<comment type="similarity">
    <text evidence="2 12">Belongs to the activator 1 large subunit family.</text>
</comment>
<accession>A0ABD1EH07</accession>
<evidence type="ECO:0000256" key="3">
    <source>
        <dbReference type="ARBA" id="ARBA00020401"/>
    </source>
</evidence>
<reference evidence="15 16" key="1">
    <citation type="submission" date="2024-05" db="EMBL/GenBank/DDBJ databases">
        <title>Genetic variation in Jamaican populations of the coffee berry borer (Hypothenemus hampei).</title>
        <authorList>
            <person name="Errbii M."/>
            <person name="Myrie A."/>
        </authorList>
    </citation>
    <scope>NUCLEOTIDE SEQUENCE [LARGE SCALE GENOMIC DNA]</scope>
    <source>
        <strain evidence="15">JA-Hopewell-2020-01-JO</strain>
        <tissue evidence="15">Whole body</tissue>
    </source>
</reference>
<dbReference type="InterPro" id="IPR003959">
    <property type="entry name" value="ATPase_AAA_core"/>
</dbReference>
<evidence type="ECO:0000256" key="8">
    <source>
        <dbReference type="ARBA" id="ARBA00023125"/>
    </source>
</evidence>
<keyword evidence="4" id="KW-0597">Phosphoprotein</keyword>
<name>A0ABD1EH07_HYPHA</name>
<dbReference type="Gene3D" id="3.40.50.10190">
    <property type="entry name" value="BRCT domain"/>
    <property type="match status" value="1"/>
</dbReference>
<dbReference type="GO" id="GO:0005524">
    <property type="term" value="F:ATP binding"/>
    <property type="evidence" value="ECO:0007669"/>
    <property type="project" value="UniProtKB-UniRule"/>
</dbReference>
<dbReference type="Gene3D" id="1.10.8.60">
    <property type="match status" value="1"/>
</dbReference>
<dbReference type="GO" id="GO:0003677">
    <property type="term" value="F:DNA binding"/>
    <property type="evidence" value="ECO:0007669"/>
    <property type="project" value="UniProtKB-KW"/>
</dbReference>
<dbReference type="Pfam" id="PF00004">
    <property type="entry name" value="AAA"/>
    <property type="match status" value="1"/>
</dbReference>
<dbReference type="FunFam" id="1.20.272.10:FF:000005">
    <property type="entry name" value="Replication factor C subunit 1"/>
    <property type="match status" value="1"/>
</dbReference>
<evidence type="ECO:0000256" key="12">
    <source>
        <dbReference type="PIRNR" id="PIRNR036578"/>
    </source>
</evidence>
<feature type="compositionally biased region" description="Basic and acidic residues" evidence="13">
    <location>
        <begin position="187"/>
        <end position="211"/>
    </location>
</feature>
<evidence type="ECO:0000256" key="2">
    <source>
        <dbReference type="ARBA" id="ARBA00006116"/>
    </source>
</evidence>
<dbReference type="FunFam" id="3.40.50.300:FF:000395">
    <property type="entry name" value="Replication factor C subunit 1"/>
    <property type="match status" value="1"/>
</dbReference>